<comment type="caution">
    <text evidence="2">The sequence shown here is derived from an EMBL/GenBank/DDBJ whole genome shotgun (WGS) entry which is preliminary data.</text>
</comment>
<dbReference type="AlphaFoldDB" id="A0A834KU77"/>
<dbReference type="EMBL" id="JACSDY010000012">
    <property type="protein sequence ID" value="KAF7413038.1"/>
    <property type="molecule type" value="Genomic_DNA"/>
</dbReference>
<evidence type="ECO:0000256" key="1">
    <source>
        <dbReference type="SAM" id="MobiDB-lite"/>
    </source>
</evidence>
<evidence type="ECO:0000313" key="2">
    <source>
        <dbReference type="EMBL" id="KAF7413038.1"/>
    </source>
</evidence>
<gene>
    <name evidence="2" type="ORF">H0235_012889</name>
</gene>
<name>A0A834KU77_VESPE</name>
<protein>
    <submittedName>
        <fullName evidence="2">Uncharacterized protein</fullName>
    </submittedName>
</protein>
<reference evidence="2" key="1">
    <citation type="journal article" date="2020" name="G3 (Bethesda)">
        <title>High-Quality Assemblies for Three Invasive Social Wasps from the &lt;i&gt;Vespula&lt;/i&gt; Genus.</title>
        <authorList>
            <person name="Harrop T.W.R."/>
            <person name="Guhlin J."/>
            <person name="McLaughlin G.M."/>
            <person name="Permina E."/>
            <person name="Stockwell P."/>
            <person name="Gilligan J."/>
            <person name="Le Lec M.F."/>
            <person name="Gruber M.A.M."/>
            <person name="Quinn O."/>
            <person name="Lovegrove M."/>
            <person name="Duncan E.J."/>
            <person name="Remnant E.J."/>
            <person name="Van Eeckhoven J."/>
            <person name="Graham B."/>
            <person name="Knapp R.A."/>
            <person name="Langford K.W."/>
            <person name="Kronenberg Z."/>
            <person name="Press M.O."/>
            <person name="Eacker S.M."/>
            <person name="Wilson-Rankin E.E."/>
            <person name="Purcell J."/>
            <person name="Lester P.J."/>
            <person name="Dearden P.K."/>
        </authorList>
    </citation>
    <scope>NUCLEOTIDE SEQUENCE</scope>
    <source>
        <strain evidence="2">Volc-1</strain>
    </source>
</reference>
<keyword evidence="3" id="KW-1185">Reference proteome</keyword>
<sequence length="125" mass="13945">MCLSSIEKAGQSMRFSDPSSAAKERVNRQQGDWGGVKGRKEEWGPRFASWSVIPMSLSLKREHRTEIIADSQANRLISDSNLCNFEDPINLILCVESAPPFTLYLTRYGTCLEAASNPEGSTQFE</sequence>
<evidence type="ECO:0000313" key="3">
    <source>
        <dbReference type="Proteomes" id="UP000600918"/>
    </source>
</evidence>
<organism evidence="2 3">
    <name type="scientific">Vespula pensylvanica</name>
    <name type="common">Western yellow jacket</name>
    <name type="synonym">Wasp</name>
    <dbReference type="NCBI Taxonomy" id="30213"/>
    <lineage>
        <taxon>Eukaryota</taxon>
        <taxon>Metazoa</taxon>
        <taxon>Ecdysozoa</taxon>
        <taxon>Arthropoda</taxon>
        <taxon>Hexapoda</taxon>
        <taxon>Insecta</taxon>
        <taxon>Pterygota</taxon>
        <taxon>Neoptera</taxon>
        <taxon>Endopterygota</taxon>
        <taxon>Hymenoptera</taxon>
        <taxon>Apocrita</taxon>
        <taxon>Aculeata</taxon>
        <taxon>Vespoidea</taxon>
        <taxon>Vespidae</taxon>
        <taxon>Vespinae</taxon>
        <taxon>Vespula</taxon>
    </lineage>
</organism>
<feature type="region of interest" description="Disordered" evidence="1">
    <location>
        <begin position="14"/>
        <end position="40"/>
    </location>
</feature>
<accession>A0A834KU77</accession>
<dbReference type="Proteomes" id="UP000600918">
    <property type="component" value="Unassembled WGS sequence"/>
</dbReference>
<proteinExistence type="predicted"/>